<keyword evidence="1" id="KW-0433">Leucine-rich repeat</keyword>
<keyword evidence="3" id="KW-0175">Coiled coil</keyword>
<feature type="compositionally biased region" description="Gly residues" evidence="4">
    <location>
        <begin position="655"/>
        <end position="664"/>
    </location>
</feature>
<feature type="region of interest" description="Disordered" evidence="4">
    <location>
        <begin position="1110"/>
        <end position="1148"/>
    </location>
</feature>
<dbReference type="Gene3D" id="3.80.10.10">
    <property type="entry name" value="Ribonuclease Inhibitor"/>
    <property type="match status" value="1"/>
</dbReference>
<feature type="region of interest" description="Disordered" evidence="4">
    <location>
        <begin position="985"/>
        <end position="1059"/>
    </location>
</feature>
<feature type="compositionally biased region" description="Low complexity" evidence="4">
    <location>
        <begin position="1034"/>
        <end position="1052"/>
    </location>
</feature>
<feature type="region of interest" description="Disordered" evidence="4">
    <location>
        <begin position="632"/>
        <end position="677"/>
    </location>
</feature>
<feature type="region of interest" description="Disordered" evidence="4">
    <location>
        <begin position="829"/>
        <end position="861"/>
    </location>
</feature>
<feature type="coiled-coil region" evidence="3">
    <location>
        <begin position="947"/>
        <end position="974"/>
    </location>
</feature>
<proteinExistence type="predicted"/>
<feature type="compositionally biased region" description="Polar residues" evidence="4">
    <location>
        <begin position="632"/>
        <end position="645"/>
    </location>
</feature>
<dbReference type="PANTHER" id="PTHR15454:SF73">
    <property type="entry name" value="DYNEIN AXONEMAL LIGHT CHAIN 1"/>
    <property type="match status" value="1"/>
</dbReference>
<dbReference type="VEuPathDB" id="TriTrypDB:LdCL_300010400"/>
<dbReference type="AlphaFoldDB" id="A0A6J8FG17"/>
<feature type="compositionally biased region" description="Low complexity" evidence="4">
    <location>
        <begin position="746"/>
        <end position="763"/>
    </location>
</feature>
<evidence type="ECO:0000313" key="6">
    <source>
        <dbReference type="Proteomes" id="UP000601710"/>
    </source>
</evidence>
<feature type="compositionally biased region" description="Low complexity" evidence="4">
    <location>
        <begin position="839"/>
        <end position="859"/>
    </location>
</feature>
<evidence type="ECO:0000256" key="2">
    <source>
        <dbReference type="ARBA" id="ARBA00022737"/>
    </source>
</evidence>
<feature type="region of interest" description="Disordered" evidence="4">
    <location>
        <begin position="730"/>
        <end position="771"/>
    </location>
</feature>
<protein>
    <submittedName>
        <fullName evidence="5">Hypothetical_protein_conserved</fullName>
    </submittedName>
</protein>
<evidence type="ECO:0000313" key="5">
    <source>
        <dbReference type="EMBL" id="CAC5432070.1"/>
    </source>
</evidence>
<dbReference type="SUPFAM" id="SSF52058">
    <property type="entry name" value="L domain-like"/>
    <property type="match status" value="1"/>
</dbReference>
<sequence length="1148" mass="119370">MCASPSATVHVPTVYDLMHEQSRSIGAFASTELENVYSLSAHMSAARHATSPSSATRSLADFLDDIFFSYTGVPSWSTFLHIQQEGAALRRQLGAGATFAHEAVHPSLSPALKQWAQALRSQRAARARAIGAGDSPRSTIVVSAAAPRGATSAGKLPFRSESSASATAADPAATLNHNATKSVALMTAGASEDLDSSSSLMERELAAENARAHLPAEEDGVLPLWRDLKLTKRCGPLALQGLRAAVGAYYLALLRLVDIAESLADHWGLLSPKELKGLHRAMAAEKAAHVPPSFLFSVFTELNASGERLSNAVADLRKCTRLETVRLNGNAALTELNVLPPHCRVVTACGCSLGCFLEEARSTPPSPPSAAPRGVYALVTTLGLAYNRLRHLHFVQQLPSLRVLNMSFNYVSDLEAAVRDVAAHGSLTEVTLQGNPISLLDAYRTVLVRGCVHLDRLDGVAVTGEERALSCPAVDDGDAAQEDSPGRPLLDSALAGAARKPSCTALPNICGRLRLNVAASPAPPSPQHNPSTRGCVTFGAPPISKSKLVVSMVGSQPPVSDEVLRTTVAAGLDLVMVRGLASLQPVPQTCLADSLLPSSGFLLELAGVDTSAKASVPSGGCASPIQASSLVTSPLASPRTSSVQAGSRKGRHHGGAAGDSGGRGVSANGSSTNGKRVVPPLYEVSSRVTVEGCWGGSSVSSGDAPLGSGDGVCVSVEVCLEPPAPLSTYSAGRHAGAPGAPPPRVPSAAQSRQRRAGGTAAATNGETPPLPIPDPYIPARFTAGAGGGGGASCVVSLPVTDTLVCALQQPLVLRVVVQDTFRFSEGEAALRSQLDTSTSSAARGSPVGRSGAGARSAPGELPSNLVLPSAFSLGEAPPWATSCQRGSEDAEEEEAVLHLRRELGVITLDPRDLFLVAGDNPATCTGAPCAPTPLPRCRVLYVHDAALERDSHTLKSAEREVRQCQRRLREALATYSDMHHHYKEASRKGLENLDSISPAPSAALGKDSVATGTTSPQPNRRRTSVAVNSSTAVLPLPSASSSKQSARSRPASVLTPPAHTSQLQGLYASLKAEQLRVAQRALRVLALRTRLDELRGASLSVGVRFCVGRGAVPPPSTAADAELEALRHPTGSPKGRKGRQQAAKGTRR</sequence>
<dbReference type="EMBL" id="LR812650">
    <property type="protein sequence ID" value="CAC5432070.1"/>
    <property type="molecule type" value="Genomic_DNA"/>
</dbReference>
<dbReference type="PANTHER" id="PTHR15454">
    <property type="entry name" value="NISCHARIN RELATED"/>
    <property type="match status" value="1"/>
</dbReference>
<dbReference type="GO" id="GO:0005737">
    <property type="term" value="C:cytoplasm"/>
    <property type="evidence" value="ECO:0007669"/>
    <property type="project" value="TreeGrafter"/>
</dbReference>
<keyword evidence="2" id="KW-0677">Repeat</keyword>
<evidence type="ECO:0000256" key="4">
    <source>
        <dbReference type="SAM" id="MobiDB-lite"/>
    </source>
</evidence>
<evidence type="ECO:0000256" key="3">
    <source>
        <dbReference type="SAM" id="Coils"/>
    </source>
</evidence>
<feature type="compositionally biased region" description="Basic residues" evidence="4">
    <location>
        <begin position="1134"/>
        <end position="1148"/>
    </location>
</feature>
<dbReference type="VEuPathDB" id="TriTrypDB:LDHU3_30.0710"/>
<organism evidence="5 6">
    <name type="scientific">Leishmania donovani</name>
    <dbReference type="NCBI Taxonomy" id="5661"/>
    <lineage>
        <taxon>Eukaryota</taxon>
        <taxon>Discoba</taxon>
        <taxon>Euglenozoa</taxon>
        <taxon>Kinetoplastea</taxon>
        <taxon>Metakinetoplastina</taxon>
        <taxon>Trypanosomatida</taxon>
        <taxon>Trypanosomatidae</taxon>
        <taxon>Leishmaniinae</taxon>
        <taxon>Leishmania</taxon>
    </lineage>
</organism>
<reference evidence="5" key="1">
    <citation type="submission" date="2020-06" db="EMBL/GenBank/DDBJ databases">
        <authorList>
            <person name="Camacho E."/>
            <person name="Gonzalez-de la Fuente S."/>
            <person name="Rastrojo A."/>
            <person name="Peiro-Pastor R."/>
            <person name="Solana JC."/>
            <person name="Tabera L."/>
            <person name="Gamarro F."/>
            <person name="Carrasco-Ramiro F."/>
            <person name="Requena JM."/>
            <person name="Aguado B."/>
        </authorList>
    </citation>
    <scope>NUCLEOTIDE SEQUENCE</scope>
</reference>
<dbReference type="Proteomes" id="UP000601710">
    <property type="component" value="Chromosome 30"/>
</dbReference>
<dbReference type="VEuPathDB" id="TriTrypDB:LdBPK_300530.1"/>
<name>A0A6J8FG17_LEIDO</name>
<gene>
    <name evidence="5" type="ORF">LDHU3_30.0710</name>
</gene>
<evidence type="ECO:0000256" key="1">
    <source>
        <dbReference type="ARBA" id="ARBA00022614"/>
    </source>
</evidence>
<dbReference type="InterPro" id="IPR032675">
    <property type="entry name" value="LRR_dom_sf"/>
</dbReference>
<accession>A0A6J8FG17</accession>